<keyword evidence="1" id="KW-1133">Transmembrane helix</keyword>
<protein>
    <submittedName>
        <fullName evidence="2">Uncharacterized protein</fullName>
    </submittedName>
</protein>
<evidence type="ECO:0000313" key="2">
    <source>
        <dbReference type="EMBL" id="MBO1623927.1"/>
    </source>
</evidence>
<dbReference type="EMBL" id="JAGDQJ010000004">
    <property type="protein sequence ID" value="MBO1623927.1"/>
    <property type="molecule type" value="Genomic_DNA"/>
</dbReference>
<gene>
    <name evidence="2" type="ORF">J4P90_01460</name>
</gene>
<comment type="caution">
    <text evidence="2">The sequence shown here is derived from an EMBL/GenBank/DDBJ whole genome shotgun (WGS) entry which is preliminary data.</text>
</comment>
<name>A0ABS3NTL4_9BACI</name>
<sequence length="60" mass="7245">MRFWTLFSIWVVANYGIGWLFEVHWKDEDAGDEFFLNFILFISILIYRGVNRLGRVFIRG</sequence>
<evidence type="ECO:0000256" key="1">
    <source>
        <dbReference type="SAM" id="Phobius"/>
    </source>
</evidence>
<proteinExistence type="predicted"/>
<evidence type="ECO:0000313" key="3">
    <source>
        <dbReference type="Proteomes" id="UP000677611"/>
    </source>
</evidence>
<reference evidence="2 3" key="1">
    <citation type="submission" date="2021-03" db="EMBL/GenBank/DDBJ databases">
        <title>Identification of novel Bacillus strains.</title>
        <authorList>
            <person name="Xiao Z."/>
            <person name="Li Y."/>
            <person name="Shen J."/>
        </authorList>
    </citation>
    <scope>NUCLEOTIDE SEQUENCE [LARGE SCALE GENOMIC DNA]</scope>
    <source>
        <strain evidence="2 3">SY8</strain>
    </source>
</reference>
<dbReference type="Proteomes" id="UP000677611">
    <property type="component" value="Unassembled WGS sequence"/>
</dbReference>
<organism evidence="2 3">
    <name type="scientific">Bacillus arachidis</name>
    <dbReference type="NCBI Taxonomy" id="2819290"/>
    <lineage>
        <taxon>Bacteria</taxon>
        <taxon>Bacillati</taxon>
        <taxon>Bacillota</taxon>
        <taxon>Bacilli</taxon>
        <taxon>Bacillales</taxon>
        <taxon>Bacillaceae</taxon>
        <taxon>Bacillus</taxon>
    </lineage>
</organism>
<keyword evidence="3" id="KW-1185">Reference proteome</keyword>
<accession>A0ABS3NTL4</accession>
<dbReference type="RefSeq" id="WP_208016547.1">
    <property type="nucleotide sequence ID" value="NZ_JAGDQJ010000004.1"/>
</dbReference>
<feature type="transmembrane region" description="Helical" evidence="1">
    <location>
        <begin position="34"/>
        <end position="50"/>
    </location>
</feature>
<keyword evidence="1" id="KW-0472">Membrane</keyword>
<keyword evidence="1" id="KW-0812">Transmembrane</keyword>